<evidence type="ECO:0000256" key="1">
    <source>
        <dbReference type="SAM" id="MobiDB-lite"/>
    </source>
</evidence>
<sequence length="275" mass="28837">MKSPWSEETRQAIGEIAGRHGFSEEAGLAMAVALAAGGGAMAQFAHPELGGMGQWSQGGMLMIGDMFNDGLKHRVRGLADDLVAADGRGAIDLASAAGAESGAFGRWWPEELGSPSSSGSQNGQRYAVFPEARRLAIERSGRVTIHDTGDRRIGGASQQQGATSSLSFSSDRGAIDLLDLPEVGTPDPNRRSDGGSAEQAPAHSAYDVPVDARETERPSAAPSTPRARTQAQEPDQTSSGGDLLELIRKLAELRDAGVLTDEEFSAKKADLLARI</sequence>
<evidence type="ECO:0000313" key="4">
    <source>
        <dbReference type="Proteomes" id="UP001143372"/>
    </source>
</evidence>
<dbReference type="RefSeq" id="WP_271169477.1">
    <property type="nucleotide sequence ID" value="NZ_BSFI01000021.1"/>
</dbReference>
<evidence type="ECO:0000259" key="2">
    <source>
        <dbReference type="Pfam" id="PF09851"/>
    </source>
</evidence>
<dbReference type="AlphaFoldDB" id="A0A9W6J3T5"/>
<dbReference type="EMBL" id="BSFI01000021">
    <property type="protein sequence ID" value="GLK69246.1"/>
    <property type="molecule type" value="Genomic_DNA"/>
</dbReference>
<feature type="region of interest" description="Disordered" evidence="1">
    <location>
        <begin position="140"/>
        <end position="243"/>
    </location>
</feature>
<proteinExistence type="predicted"/>
<protein>
    <recommendedName>
        <fullName evidence="2">SHOCT domain-containing protein</fullName>
    </recommendedName>
</protein>
<dbReference type="Proteomes" id="UP001143372">
    <property type="component" value="Unassembled WGS sequence"/>
</dbReference>
<reference evidence="3" key="1">
    <citation type="journal article" date="2014" name="Int. J. Syst. Evol. Microbiol.">
        <title>Complete genome sequence of Corynebacterium casei LMG S-19264T (=DSM 44701T), isolated from a smear-ripened cheese.</title>
        <authorList>
            <consortium name="US DOE Joint Genome Institute (JGI-PGF)"/>
            <person name="Walter F."/>
            <person name="Albersmeier A."/>
            <person name="Kalinowski J."/>
            <person name="Ruckert C."/>
        </authorList>
    </citation>
    <scope>NUCLEOTIDE SEQUENCE</scope>
    <source>
        <strain evidence="3">VKM B-2347</strain>
    </source>
</reference>
<reference evidence="3" key="2">
    <citation type="submission" date="2023-01" db="EMBL/GenBank/DDBJ databases">
        <authorList>
            <person name="Sun Q."/>
            <person name="Evtushenko L."/>
        </authorList>
    </citation>
    <scope>NUCLEOTIDE SEQUENCE</scope>
    <source>
        <strain evidence="3">VKM B-2347</strain>
    </source>
</reference>
<feature type="compositionally biased region" description="Polar residues" evidence="1">
    <location>
        <begin position="156"/>
        <end position="170"/>
    </location>
</feature>
<gene>
    <name evidence="3" type="ORF">GCM10008179_28840</name>
</gene>
<dbReference type="InterPro" id="IPR018649">
    <property type="entry name" value="SHOCT"/>
</dbReference>
<feature type="compositionally biased region" description="Polar residues" evidence="1">
    <location>
        <begin position="226"/>
        <end position="240"/>
    </location>
</feature>
<feature type="domain" description="SHOCT" evidence="2">
    <location>
        <begin position="247"/>
        <end position="272"/>
    </location>
</feature>
<comment type="caution">
    <text evidence="3">The sequence shown here is derived from an EMBL/GenBank/DDBJ whole genome shotgun (WGS) entry which is preliminary data.</text>
</comment>
<organism evidence="3 4">
    <name type="scientific">Hansschlegelia plantiphila</name>
    <dbReference type="NCBI Taxonomy" id="374655"/>
    <lineage>
        <taxon>Bacteria</taxon>
        <taxon>Pseudomonadati</taxon>
        <taxon>Pseudomonadota</taxon>
        <taxon>Alphaproteobacteria</taxon>
        <taxon>Hyphomicrobiales</taxon>
        <taxon>Methylopilaceae</taxon>
        <taxon>Hansschlegelia</taxon>
    </lineage>
</organism>
<feature type="compositionally biased region" description="Basic and acidic residues" evidence="1">
    <location>
        <begin position="140"/>
        <end position="153"/>
    </location>
</feature>
<keyword evidence="4" id="KW-1185">Reference proteome</keyword>
<name>A0A9W6J3T5_9HYPH</name>
<evidence type="ECO:0000313" key="3">
    <source>
        <dbReference type="EMBL" id="GLK69246.1"/>
    </source>
</evidence>
<dbReference type="Pfam" id="PF09851">
    <property type="entry name" value="SHOCT"/>
    <property type="match status" value="1"/>
</dbReference>
<accession>A0A9W6J3T5</accession>